<dbReference type="PANTHER" id="PTHR37299:SF1">
    <property type="entry name" value="STAGE 0 SPORULATION PROTEIN A HOMOLOG"/>
    <property type="match status" value="1"/>
</dbReference>
<protein>
    <submittedName>
        <fullName evidence="2">LytTR family DNA-binding domain-containing protein</fullName>
    </submittedName>
</protein>
<dbReference type="PROSITE" id="PS50930">
    <property type="entry name" value="HTH_LYTTR"/>
    <property type="match status" value="1"/>
</dbReference>
<dbReference type="Pfam" id="PF04397">
    <property type="entry name" value="LytTR"/>
    <property type="match status" value="1"/>
</dbReference>
<dbReference type="Proteomes" id="UP001302486">
    <property type="component" value="Chromosome"/>
</dbReference>
<sequence length="93" mass="11134">MKLEDISYFKADDRYVALYTKDEKYLIEEPLSQLEQKLPEYFLRVHKGVIINTEFVKNVQKYFNSRFIITLKDSTAITTGRSYNDAVKRWMNL</sequence>
<reference evidence="3" key="1">
    <citation type="submission" date="2024-06" db="EMBL/GenBank/DDBJ databases">
        <title>Hwangdonia haimaensis gen. nov., sp. nov., a member of the family Flavobacteriaceae isolated from the haima cold seep.</title>
        <authorList>
            <person name="Li J."/>
        </authorList>
    </citation>
    <scope>NUCLEOTIDE SEQUENCE [LARGE SCALE GENOMIC DNA]</scope>
    <source>
        <strain evidence="3">SCSIO 19198</strain>
    </source>
</reference>
<evidence type="ECO:0000313" key="2">
    <source>
        <dbReference type="EMBL" id="WOD45318.1"/>
    </source>
</evidence>
<keyword evidence="3" id="KW-1185">Reference proteome</keyword>
<keyword evidence="2" id="KW-0238">DNA-binding</keyword>
<proteinExistence type="predicted"/>
<dbReference type="AlphaFoldDB" id="A0AA97HT98"/>
<dbReference type="KEGG" id="hws:RNZ46_07605"/>
<name>A0AA97HT98_9FLAO</name>
<dbReference type="Gene3D" id="2.40.50.1020">
    <property type="entry name" value="LytTr DNA-binding domain"/>
    <property type="match status" value="1"/>
</dbReference>
<dbReference type="InterPro" id="IPR046947">
    <property type="entry name" value="LytR-like"/>
</dbReference>
<dbReference type="SMART" id="SM00850">
    <property type="entry name" value="LytTR"/>
    <property type="match status" value="1"/>
</dbReference>
<gene>
    <name evidence="2" type="ORF">RNZ46_07605</name>
</gene>
<evidence type="ECO:0000259" key="1">
    <source>
        <dbReference type="PROSITE" id="PS50930"/>
    </source>
</evidence>
<dbReference type="InterPro" id="IPR007492">
    <property type="entry name" value="LytTR_DNA-bd_dom"/>
</dbReference>
<accession>A0AA97HT98</accession>
<dbReference type="PANTHER" id="PTHR37299">
    <property type="entry name" value="TRANSCRIPTIONAL REGULATOR-RELATED"/>
    <property type="match status" value="1"/>
</dbReference>
<feature type="domain" description="HTH LytTR-type" evidence="1">
    <location>
        <begin position="1"/>
        <end position="93"/>
    </location>
</feature>
<evidence type="ECO:0000313" key="3">
    <source>
        <dbReference type="Proteomes" id="UP001302486"/>
    </source>
</evidence>
<dbReference type="EMBL" id="CP136521">
    <property type="protein sequence ID" value="WOD45318.1"/>
    <property type="molecule type" value="Genomic_DNA"/>
</dbReference>
<organism evidence="2 3">
    <name type="scientific">Hwangdonia lutea</name>
    <dbReference type="NCBI Taxonomy" id="3075823"/>
    <lineage>
        <taxon>Bacteria</taxon>
        <taxon>Pseudomonadati</taxon>
        <taxon>Bacteroidota</taxon>
        <taxon>Flavobacteriia</taxon>
        <taxon>Flavobacteriales</taxon>
        <taxon>Flavobacteriaceae</taxon>
        <taxon>Hwangdonia</taxon>
    </lineage>
</organism>
<dbReference type="RefSeq" id="WP_316984974.1">
    <property type="nucleotide sequence ID" value="NZ_CP136521.1"/>
</dbReference>
<dbReference type="GO" id="GO:0003677">
    <property type="term" value="F:DNA binding"/>
    <property type="evidence" value="ECO:0007669"/>
    <property type="project" value="UniProtKB-KW"/>
</dbReference>
<dbReference type="GO" id="GO:0000156">
    <property type="term" value="F:phosphorelay response regulator activity"/>
    <property type="evidence" value="ECO:0007669"/>
    <property type="project" value="InterPro"/>
</dbReference>